<dbReference type="Gene3D" id="3.40.50.1820">
    <property type="entry name" value="alpha/beta hydrolase"/>
    <property type="match status" value="1"/>
</dbReference>
<feature type="domain" description="Peptidase S9A N-terminal" evidence="4">
    <location>
        <begin position="114"/>
        <end position="338"/>
    </location>
</feature>
<dbReference type="AlphaFoldDB" id="A0A437R054"/>
<evidence type="ECO:0000313" key="5">
    <source>
        <dbReference type="EMBL" id="RVU40110.1"/>
    </source>
</evidence>
<dbReference type="Pfam" id="PF00326">
    <property type="entry name" value="Peptidase_S9"/>
    <property type="match status" value="1"/>
</dbReference>
<dbReference type="Proteomes" id="UP000283077">
    <property type="component" value="Unassembled WGS sequence"/>
</dbReference>
<feature type="chain" id="PRO_5019473276" evidence="2">
    <location>
        <begin position="26"/>
        <end position="654"/>
    </location>
</feature>
<dbReference type="InterPro" id="IPR029058">
    <property type="entry name" value="AB_hydrolase_fold"/>
</dbReference>
<proteinExistence type="predicted"/>
<reference evidence="5 6" key="1">
    <citation type="submission" date="2019-01" db="EMBL/GenBank/DDBJ databases">
        <authorList>
            <person name="Chen W.-M."/>
        </authorList>
    </citation>
    <scope>NUCLEOTIDE SEQUENCE [LARGE SCALE GENOMIC DNA]</scope>
    <source>
        <strain evidence="5 6">KYPC3</strain>
    </source>
</reference>
<comment type="caution">
    <text evidence="5">The sequence shown here is derived from an EMBL/GenBank/DDBJ whole genome shotgun (WGS) entry which is preliminary data.</text>
</comment>
<evidence type="ECO:0000256" key="2">
    <source>
        <dbReference type="SAM" id="SignalP"/>
    </source>
</evidence>
<dbReference type="EMBL" id="SACS01000006">
    <property type="protein sequence ID" value="RVU40110.1"/>
    <property type="molecule type" value="Genomic_DNA"/>
</dbReference>
<dbReference type="RefSeq" id="WP_127698439.1">
    <property type="nucleotide sequence ID" value="NZ_SACS01000006.1"/>
</dbReference>
<dbReference type="GO" id="GO:0004252">
    <property type="term" value="F:serine-type endopeptidase activity"/>
    <property type="evidence" value="ECO:0007669"/>
    <property type="project" value="InterPro"/>
</dbReference>
<keyword evidence="6" id="KW-1185">Reference proteome</keyword>
<gene>
    <name evidence="5" type="ORF">EOE67_07610</name>
</gene>
<dbReference type="InterPro" id="IPR001375">
    <property type="entry name" value="Peptidase_S9_cat"/>
</dbReference>
<keyword evidence="1" id="KW-0378">Hydrolase</keyword>
<evidence type="ECO:0000259" key="3">
    <source>
        <dbReference type="Pfam" id="PF00326"/>
    </source>
</evidence>
<feature type="signal peptide" evidence="2">
    <location>
        <begin position="1"/>
        <end position="25"/>
    </location>
</feature>
<dbReference type="SUPFAM" id="SSF53474">
    <property type="entry name" value="alpha/beta-Hydrolases"/>
    <property type="match status" value="1"/>
</dbReference>
<dbReference type="Gene3D" id="2.120.10.30">
    <property type="entry name" value="TolB, C-terminal domain"/>
    <property type="match status" value="2"/>
</dbReference>
<dbReference type="InterPro" id="IPR011042">
    <property type="entry name" value="6-blade_b-propeller_TolB-like"/>
</dbReference>
<feature type="domain" description="Peptidase S9 prolyl oligopeptidase catalytic" evidence="3">
    <location>
        <begin position="448"/>
        <end position="654"/>
    </location>
</feature>
<dbReference type="SUPFAM" id="SSF82171">
    <property type="entry name" value="DPP6 N-terminal domain-like"/>
    <property type="match status" value="1"/>
</dbReference>
<dbReference type="InterPro" id="IPR023302">
    <property type="entry name" value="Pept_S9A_N"/>
</dbReference>
<dbReference type="GO" id="GO:0006508">
    <property type="term" value="P:proteolysis"/>
    <property type="evidence" value="ECO:0007669"/>
    <property type="project" value="InterPro"/>
</dbReference>
<dbReference type="PROSITE" id="PS51257">
    <property type="entry name" value="PROKAR_LIPOPROTEIN"/>
    <property type="match status" value="1"/>
</dbReference>
<dbReference type="Pfam" id="PF02897">
    <property type="entry name" value="Peptidase_S9_N"/>
    <property type="match status" value="1"/>
</dbReference>
<dbReference type="OrthoDB" id="9801421at2"/>
<keyword evidence="2" id="KW-0732">Signal</keyword>
<dbReference type="PANTHER" id="PTHR42776">
    <property type="entry name" value="SERINE PEPTIDASE S9 FAMILY MEMBER"/>
    <property type="match status" value="1"/>
</dbReference>
<evidence type="ECO:0000256" key="1">
    <source>
        <dbReference type="ARBA" id="ARBA00022801"/>
    </source>
</evidence>
<organism evidence="5 6">
    <name type="scientific">Rheinheimera riviphila</name>
    <dbReference type="NCBI Taxonomy" id="1834037"/>
    <lineage>
        <taxon>Bacteria</taxon>
        <taxon>Pseudomonadati</taxon>
        <taxon>Pseudomonadota</taxon>
        <taxon>Gammaproteobacteria</taxon>
        <taxon>Chromatiales</taxon>
        <taxon>Chromatiaceae</taxon>
        <taxon>Rheinheimera</taxon>
    </lineage>
</organism>
<evidence type="ECO:0000313" key="6">
    <source>
        <dbReference type="Proteomes" id="UP000283077"/>
    </source>
</evidence>
<protein>
    <submittedName>
        <fullName evidence="5">S9 family peptidase</fullName>
    </submittedName>
</protein>
<evidence type="ECO:0000259" key="4">
    <source>
        <dbReference type="Pfam" id="PF02897"/>
    </source>
</evidence>
<sequence>MKVYPEHKTRTSVLVVSLLAVSILAGCEKATAPATEPAAAVVAADQATDKAAAPAFANYSAEQFYATKSYQGSAINHNGQSLLVASDETGVFNLYRVSLDGKTWQPLTTSTTDAVTPVDWFPKDDRVLYTADQGGNELHHLYVLEADGKVVDLTPGDKLKAMFGGWLGDTAFFVMSNERDPKFFDLYQYDAKTYARTLVYQNNEGFEVAAISDDGRYLALSKERTNADNNLYLLDLQDPAKTPLHITPHDGKVTFAAHGFSRDGKQLIFGSDQSSEFSQAFSYDLASKQSAVYQQADWDISYIGFSKDNKYKVTAINADASTKIQITDQNTGQPLQLPKLPDGDLRGISFSADSQYLSFYVNADNSPSNLYVWKIGDATANRLTQALDSTINENNLVMSEVVRFASFDGVQIPALLYQPKQASANSRVPAVIWIHGGPGGQSRTGYSPVIQHLVNQGYAVLSVNNRGSSGYGKTFFHLDDLKHGEDDLQDIVYGKKYLQSLNWVATDRIGVMGGSYGGYLTMAAMAFTDEFKLGINIFGVTNWVRTLESIPPWWESFRESLYAELGDPTKDGERLRRISPLFHGDKVKKPVLVVQGANDPRVLQVESDEMVAAIKKNGVPVEYVLFPDEGHGFVKKANRITAQNAYLAFLQKYL</sequence>
<dbReference type="PANTHER" id="PTHR42776:SF27">
    <property type="entry name" value="DIPEPTIDYL PEPTIDASE FAMILY MEMBER 6"/>
    <property type="match status" value="1"/>
</dbReference>
<name>A0A437R054_9GAMM</name>
<accession>A0A437R054</accession>